<organism evidence="1 2">
    <name type="scientific">Trifolium medium</name>
    <dbReference type="NCBI Taxonomy" id="97028"/>
    <lineage>
        <taxon>Eukaryota</taxon>
        <taxon>Viridiplantae</taxon>
        <taxon>Streptophyta</taxon>
        <taxon>Embryophyta</taxon>
        <taxon>Tracheophyta</taxon>
        <taxon>Spermatophyta</taxon>
        <taxon>Magnoliopsida</taxon>
        <taxon>eudicotyledons</taxon>
        <taxon>Gunneridae</taxon>
        <taxon>Pentapetalae</taxon>
        <taxon>rosids</taxon>
        <taxon>fabids</taxon>
        <taxon>Fabales</taxon>
        <taxon>Fabaceae</taxon>
        <taxon>Papilionoideae</taxon>
        <taxon>50 kb inversion clade</taxon>
        <taxon>NPAAA clade</taxon>
        <taxon>Hologalegina</taxon>
        <taxon>IRL clade</taxon>
        <taxon>Trifolieae</taxon>
        <taxon>Trifolium</taxon>
    </lineage>
</organism>
<feature type="non-terminal residue" evidence="1">
    <location>
        <position position="1"/>
    </location>
</feature>
<dbReference type="AlphaFoldDB" id="A0A392NYK1"/>
<protein>
    <submittedName>
        <fullName evidence="1">Replication factor-A carboxy-terminal domain protein</fullName>
    </submittedName>
</protein>
<accession>A0A392NYK1</accession>
<reference evidence="1 2" key="1">
    <citation type="journal article" date="2018" name="Front. Plant Sci.">
        <title>Red Clover (Trifolium pratense) and Zigzag Clover (T. medium) - A Picture of Genomic Similarities and Differences.</title>
        <authorList>
            <person name="Dluhosova J."/>
            <person name="Istvanek J."/>
            <person name="Nedelnik J."/>
            <person name="Repkova J."/>
        </authorList>
    </citation>
    <scope>NUCLEOTIDE SEQUENCE [LARGE SCALE GENOMIC DNA]</scope>
    <source>
        <strain evidence="2">cv. 10/8</strain>
        <tissue evidence="1">Leaf</tissue>
    </source>
</reference>
<keyword evidence="2" id="KW-1185">Reference proteome</keyword>
<dbReference type="PANTHER" id="PTHR47165">
    <property type="entry name" value="OS03G0429900 PROTEIN"/>
    <property type="match status" value="1"/>
</dbReference>
<sequence length="182" mass="20626">LTSQETKCVTVVNTIKVKPTKNGWYYLTCFKCPKQCFGEAPPYKCTDQHETETEIIRYKLDVEVGDGHVKATFVFWDRECEQLIGKSAAELRAEMLQAGIHDPLDYPADMDKIAGKTLAVKVKWQARWKTGSVIQINQGDDFINEIHSQFPPANGPQGQMKAVNKKLLIEVSKFLHHDLITC</sequence>
<dbReference type="PANTHER" id="PTHR47165:SF4">
    <property type="entry name" value="OS03G0429900 PROTEIN"/>
    <property type="match status" value="1"/>
</dbReference>
<dbReference type="InterPro" id="IPR012340">
    <property type="entry name" value="NA-bd_OB-fold"/>
</dbReference>
<comment type="caution">
    <text evidence="1">The sequence shown here is derived from an EMBL/GenBank/DDBJ whole genome shotgun (WGS) entry which is preliminary data.</text>
</comment>
<dbReference type="Proteomes" id="UP000265520">
    <property type="component" value="Unassembled WGS sequence"/>
</dbReference>
<evidence type="ECO:0000313" key="1">
    <source>
        <dbReference type="EMBL" id="MCI04552.1"/>
    </source>
</evidence>
<dbReference type="EMBL" id="LXQA010055751">
    <property type="protein sequence ID" value="MCI04552.1"/>
    <property type="molecule type" value="Genomic_DNA"/>
</dbReference>
<dbReference type="SUPFAM" id="SSF50249">
    <property type="entry name" value="Nucleic acid-binding proteins"/>
    <property type="match status" value="1"/>
</dbReference>
<name>A0A392NYK1_9FABA</name>
<gene>
    <name evidence="1" type="ORF">A2U01_0025599</name>
</gene>
<dbReference type="Gene3D" id="2.40.50.140">
    <property type="entry name" value="Nucleic acid-binding proteins"/>
    <property type="match status" value="1"/>
</dbReference>
<proteinExistence type="predicted"/>
<evidence type="ECO:0000313" key="2">
    <source>
        <dbReference type="Proteomes" id="UP000265520"/>
    </source>
</evidence>